<keyword evidence="3 6" id="KW-0812">Transmembrane</keyword>
<keyword evidence="9" id="KW-1185">Reference proteome</keyword>
<gene>
    <name evidence="8" type="ORF">DES40_0679</name>
</gene>
<dbReference type="Pfam" id="PF12698">
    <property type="entry name" value="ABC2_membrane_3"/>
    <property type="match status" value="1"/>
</dbReference>
<dbReference type="InterPro" id="IPR051449">
    <property type="entry name" value="ABC-2_transporter_component"/>
</dbReference>
<comment type="subcellular location">
    <subcellularLocation>
        <location evidence="1">Cell membrane</location>
        <topology evidence="1">Multi-pass membrane protein</topology>
    </subcellularLocation>
</comment>
<evidence type="ECO:0000313" key="8">
    <source>
        <dbReference type="EMBL" id="RKQ71364.1"/>
    </source>
</evidence>
<proteinExistence type="predicted"/>
<dbReference type="GO" id="GO:0005886">
    <property type="term" value="C:plasma membrane"/>
    <property type="evidence" value="ECO:0007669"/>
    <property type="project" value="UniProtKB-SubCell"/>
</dbReference>
<evidence type="ECO:0000259" key="7">
    <source>
        <dbReference type="Pfam" id="PF12698"/>
    </source>
</evidence>
<keyword evidence="2" id="KW-1003">Cell membrane</keyword>
<reference evidence="8 9" key="1">
    <citation type="submission" date="2018-10" db="EMBL/GenBank/DDBJ databases">
        <title>Genomic Encyclopedia of Type Strains, Phase IV (KMG-IV): sequencing the most valuable type-strain genomes for metagenomic binning, comparative biology and taxonomic classification.</title>
        <authorList>
            <person name="Goeker M."/>
        </authorList>
    </citation>
    <scope>NUCLEOTIDE SEQUENCE [LARGE SCALE GENOMIC DNA]</scope>
    <source>
        <strain evidence="8 9">DSM 22008</strain>
    </source>
</reference>
<organism evidence="8 9">
    <name type="scientific">Litorimonas taeanensis</name>
    <dbReference type="NCBI Taxonomy" id="568099"/>
    <lineage>
        <taxon>Bacteria</taxon>
        <taxon>Pseudomonadati</taxon>
        <taxon>Pseudomonadota</taxon>
        <taxon>Alphaproteobacteria</taxon>
        <taxon>Maricaulales</taxon>
        <taxon>Robiginitomaculaceae</taxon>
    </lineage>
</organism>
<name>A0A420WK25_9PROT</name>
<sequence length="367" mass="39985">MIYAVMKTMALRLWRDKGALVLAFLLPGFIFAVFAAIFSTASGGELDLRVGLLVDDNSQLASQLSKAIHESAAFEVITNDNWDAEDIKKQVRLGDVDIGLIIHENAPYPHFTIFEDPNRKVATSVVKGQLRQILSEANEVESLSGNSQNSLFTTLTAMPAREGSDRLDKSVTYYVGATAILFLMFAAMQGAAISIEERRSGLSERLMVGLKGSLLMLAGKLLFLTLIGFIQSLTIIAVAAIFFELEVLSLIGSLTLMSFGAALLSSALALFTASLCSTQSQMHSVSTFIVLLFAAIGGSMVPRFMMPSWLQDAGMITPNYWVIEGYYGLLQRGQSALDILPIFGVIYISSIVLFLTTSIITYKLMRS</sequence>
<feature type="domain" description="ABC-2 type transporter transmembrane" evidence="7">
    <location>
        <begin position="18"/>
        <end position="357"/>
    </location>
</feature>
<feature type="transmembrane region" description="Helical" evidence="6">
    <location>
        <begin position="339"/>
        <end position="362"/>
    </location>
</feature>
<evidence type="ECO:0000256" key="2">
    <source>
        <dbReference type="ARBA" id="ARBA00022475"/>
    </source>
</evidence>
<evidence type="ECO:0000313" key="9">
    <source>
        <dbReference type="Proteomes" id="UP000282211"/>
    </source>
</evidence>
<dbReference type="AlphaFoldDB" id="A0A420WK25"/>
<protein>
    <submittedName>
        <fullName evidence="8">ABC-2 type transport system permease protein</fullName>
    </submittedName>
</protein>
<comment type="caution">
    <text evidence="8">The sequence shown here is derived from an EMBL/GenBank/DDBJ whole genome shotgun (WGS) entry which is preliminary data.</text>
</comment>
<evidence type="ECO:0000256" key="5">
    <source>
        <dbReference type="ARBA" id="ARBA00023136"/>
    </source>
</evidence>
<feature type="transmembrane region" description="Helical" evidence="6">
    <location>
        <begin position="249"/>
        <end position="273"/>
    </location>
</feature>
<dbReference type="GO" id="GO:0140359">
    <property type="term" value="F:ABC-type transporter activity"/>
    <property type="evidence" value="ECO:0007669"/>
    <property type="project" value="InterPro"/>
</dbReference>
<dbReference type="Proteomes" id="UP000282211">
    <property type="component" value="Unassembled WGS sequence"/>
</dbReference>
<accession>A0A420WK25</accession>
<dbReference type="OrthoDB" id="3078158at2"/>
<evidence type="ECO:0000256" key="3">
    <source>
        <dbReference type="ARBA" id="ARBA00022692"/>
    </source>
</evidence>
<feature type="transmembrane region" description="Helical" evidence="6">
    <location>
        <begin position="171"/>
        <end position="193"/>
    </location>
</feature>
<keyword evidence="4 6" id="KW-1133">Transmembrane helix</keyword>
<dbReference type="PANTHER" id="PTHR30294">
    <property type="entry name" value="MEMBRANE COMPONENT OF ABC TRANSPORTER YHHJ-RELATED"/>
    <property type="match status" value="1"/>
</dbReference>
<evidence type="ECO:0000256" key="6">
    <source>
        <dbReference type="SAM" id="Phobius"/>
    </source>
</evidence>
<evidence type="ECO:0000256" key="1">
    <source>
        <dbReference type="ARBA" id="ARBA00004651"/>
    </source>
</evidence>
<dbReference type="RefSeq" id="WP_121099141.1">
    <property type="nucleotide sequence ID" value="NZ_RBII01000001.1"/>
</dbReference>
<keyword evidence="5 6" id="KW-0472">Membrane</keyword>
<dbReference type="InterPro" id="IPR013525">
    <property type="entry name" value="ABC2_TM"/>
</dbReference>
<dbReference type="PANTHER" id="PTHR30294:SF38">
    <property type="entry name" value="TRANSPORT PERMEASE PROTEIN"/>
    <property type="match status" value="1"/>
</dbReference>
<dbReference type="EMBL" id="RBII01000001">
    <property type="protein sequence ID" value="RKQ71364.1"/>
    <property type="molecule type" value="Genomic_DNA"/>
</dbReference>
<dbReference type="InParanoid" id="A0A420WK25"/>
<evidence type="ECO:0000256" key="4">
    <source>
        <dbReference type="ARBA" id="ARBA00022989"/>
    </source>
</evidence>
<feature type="transmembrane region" description="Helical" evidence="6">
    <location>
        <begin position="214"/>
        <end position="243"/>
    </location>
</feature>
<feature type="transmembrane region" description="Helical" evidence="6">
    <location>
        <begin position="285"/>
        <end position="305"/>
    </location>
</feature>